<dbReference type="InterPro" id="IPR029058">
    <property type="entry name" value="AB_hydrolase_fold"/>
</dbReference>
<evidence type="ECO:0000313" key="2">
    <source>
        <dbReference type="Proteomes" id="UP000315295"/>
    </source>
</evidence>
<dbReference type="PANTHER" id="PTHR42103">
    <property type="entry name" value="ALPHA/BETA-HYDROLASES SUPERFAMILY PROTEIN"/>
    <property type="match status" value="1"/>
</dbReference>
<evidence type="ECO:0008006" key="3">
    <source>
        <dbReference type="Google" id="ProtNLM"/>
    </source>
</evidence>
<proteinExistence type="predicted"/>
<protein>
    <recommendedName>
        <fullName evidence="3">Xaa-Pro dipeptidyl-peptidase-like domain-containing protein</fullName>
    </recommendedName>
</protein>
<gene>
    <name evidence="1" type="ORF">C1H46_013753</name>
</gene>
<comment type="caution">
    <text evidence="1">The sequence shown here is derived from an EMBL/GenBank/DDBJ whole genome shotgun (WGS) entry which is preliminary data.</text>
</comment>
<reference evidence="1 2" key="1">
    <citation type="journal article" date="2019" name="G3 (Bethesda)">
        <title>Sequencing of a Wild Apple (Malus baccata) Genome Unravels the Differences Between Cultivated and Wild Apple Species Regarding Disease Resistance and Cold Tolerance.</title>
        <authorList>
            <person name="Chen X."/>
        </authorList>
    </citation>
    <scope>NUCLEOTIDE SEQUENCE [LARGE SCALE GENOMIC DNA]</scope>
    <source>
        <strain evidence="2">cv. Shandingzi</strain>
        <tissue evidence="1">Leaves</tissue>
    </source>
</reference>
<dbReference type="SUPFAM" id="SSF53474">
    <property type="entry name" value="alpha/beta-Hydrolases"/>
    <property type="match status" value="1"/>
</dbReference>
<name>A0A540MP98_MALBA</name>
<dbReference type="Gene3D" id="3.40.50.1820">
    <property type="entry name" value="alpha/beta hydrolase"/>
    <property type="match status" value="1"/>
</dbReference>
<dbReference type="Proteomes" id="UP000315295">
    <property type="component" value="Unassembled WGS sequence"/>
</dbReference>
<evidence type="ECO:0000313" key="1">
    <source>
        <dbReference type="EMBL" id="TQE00626.1"/>
    </source>
</evidence>
<dbReference type="STRING" id="106549.A0A540MP98"/>
<organism evidence="1 2">
    <name type="scientific">Malus baccata</name>
    <name type="common">Siberian crab apple</name>
    <name type="synonym">Pyrus baccata</name>
    <dbReference type="NCBI Taxonomy" id="106549"/>
    <lineage>
        <taxon>Eukaryota</taxon>
        <taxon>Viridiplantae</taxon>
        <taxon>Streptophyta</taxon>
        <taxon>Embryophyta</taxon>
        <taxon>Tracheophyta</taxon>
        <taxon>Spermatophyta</taxon>
        <taxon>Magnoliopsida</taxon>
        <taxon>eudicotyledons</taxon>
        <taxon>Gunneridae</taxon>
        <taxon>Pentapetalae</taxon>
        <taxon>rosids</taxon>
        <taxon>fabids</taxon>
        <taxon>Rosales</taxon>
        <taxon>Rosaceae</taxon>
        <taxon>Amygdaloideae</taxon>
        <taxon>Maleae</taxon>
        <taxon>Malus</taxon>
    </lineage>
</organism>
<dbReference type="EMBL" id="VIEB01000209">
    <property type="protein sequence ID" value="TQE00626.1"/>
    <property type="molecule type" value="Genomic_DNA"/>
</dbReference>
<sequence length="86" mass="9476">MVESYTFETNDGVKLSTRLFKPREEKDIKEGSLVVVLVHLYSIHGVCQGLLRGIAAGLADRGYKALIFDMRGVKRSTGRTSLTGFA</sequence>
<keyword evidence="2" id="KW-1185">Reference proteome</keyword>
<dbReference type="PANTHER" id="PTHR42103:SF2">
    <property type="entry name" value="AB HYDROLASE-1 DOMAIN-CONTAINING PROTEIN"/>
    <property type="match status" value="1"/>
</dbReference>
<dbReference type="AlphaFoldDB" id="A0A540MP98"/>
<accession>A0A540MP98</accession>